<dbReference type="Pfam" id="PF00238">
    <property type="entry name" value="Ribosomal_L14"/>
    <property type="match status" value="1"/>
</dbReference>
<dbReference type="CDD" id="cd00337">
    <property type="entry name" value="Ribosomal_uL14"/>
    <property type="match status" value="1"/>
</dbReference>
<dbReference type="GO" id="GO:0022625">
    <property type="term" value="C:cytosolic large ribosomal subunit"/>
    <property type="evidence" value="ECO:0007669"/>
    <property type="project" value="TreeGrafter"/>
</dbReference>
<dbReference type="GO" id="GO:0006412">
    <property type="term" value="P:translation"/>
    <property type="evidence" value="ECO:0007669"/>
    <property type="project" value="UniProtKB-UniRule"/>
</dbReference>
<dbReference type="PANTHER" id="PTHR11761:SF3">
    <property type="entry name" value="LARGE RIBOSOMAL SUBUNIT PROTEIN UL14M"/>
    <property type="match status" value="1"/>
</dbReference>
<dbReference type="AlphaFoldDB" id="A0A0F7QZP6"/>
<gene>
    <name evidence="4 7" type="primary">rpl14</name>
</gene>
<protein>
    <recommendedName>
        <fullName evidence="4">Large ribosomal subunit protein uL14c</fullName>
    </recommendedName>
</protein>
<geneLocation type="chloroplast" evidence="7"/>
<dbReference type="RefSeq" id="YP_009139327.1">
    <property type="nucleotide sequence ID" value="NC_027093.1"/>
</dbReference>
<dbReference type="GO" id="GO:0070180">
    <property type="term" value="F:large ribosomal subunit rRNA binding"/>
    <property type="evidence" value="ECO:0007669"/>
    <property type="project" value="TreeGrafter"/>
</dbReference>
<dbReference type="NCBIfam" id="TIGR01067">
    <property type="entry name" value="rplN_bact"/>
    <property type="match status" value="1"/>
</dbReference>
<dbReference type="InterPro" id="IPR036853">
    <property type="entry name" value="Ribosomal_uL14_sf"/>
</dbReference>
<dbReference type="HAMAP" id="MF_01367">
    <property type="entry name" value="Ribosomal_uL14"/>
    <property type="match status" value="1"/>
</dbReference>
<keyword evidence="4 6" id="KW-0699">rRNA-binding</keyword>
<comment type="function">
    <text evidence="4 6">Binds to 23S rRNA.</text>
</comment>
<dbReference type="InterPro" id="IPR019972">
    <property type="entry name" value="Ribosomal_uL14_CS"/>
</dbReference>
<comment type="similarity">
    <text evidence="1 4 5">Belongs to the universal ribosomal protein uL14 family.</text>
</comment>
<dbReference type="Gene3D" id="2.40.150.20">
    <property type="entry name" value="Ribosomal protein L14"/>
    <property type="match status" value="1"/>
</dbReference>
<dbReference type="SUPFAM" id="SSF50193">
    <property type="entry name" value="Ribosomal protein L14"/>
    <property type="match status" value="1"/>
</dbReference>
<evidence type="ECO:0000256" key="3">
    <source>
        <dbReference type="ARBA" id="ARBA00023274"/>
    </source>
</evidence>
<reference evidence="7" key="1">
    <citation type="submission" date="2014-10" db="EMBL/GenBank/DDBJ databases">
        <title>The plastid genome of Lepidodinium chlorophorum.</title>
        <authorList>
            <person name="Kamikawa R."/>
            <person name="Tanifuji G."/>
            <person name="Kawachi M."/>
            <person name="Miyashita M."/>
            <person name="Hashimoto T."/>
            <person name="Inagaki Y."/>
        </authorList>
    </citation>
    <scope>NUCLEOTIDE SEQUENCE</scope>
</reference>
<evidence type="ECO:0000256" key="2">
    <source>
        <dbReference type="ARBA" id="ARBA00022980"/>
    </source>
</evidence>
<evidence type="ECO:0000313" key="7">
    <source>
        <dbReference type="EMBL" id="BAR72301.1"/>
    </source>
</evidence>
<organism evidence="7">
    <name type="scientific">Lepidodinium chlorophorum</name>
    <name type="common">Dinoflagellate</name>
    <name type="synonym">Gymnodinium chlorophorum</name>
    <dbReference type="NCBI Taxonomy" id="107758"/>
    <lineage>
        <taxon>Eukaryota</taxon>
        <taxon>Sar</taxon>
        <taxon>Alveolata</taxon>
        <taxon>Dinophyceae</taxon>
        <taxon>Gymnodiniales</taxon>
        <taxon>Gymnodiniaceae</taxon>
        <taxon>Lepidodinium</taxon>
    </lineage>
</organism>
<evidence type="ECO:0000256" key="5">
    <source>
        <dbReference type="RuleBase" id="RU003949"/>
    </source>
</evidence>
<dbReference type="SMART" id="SM01374">
    <property type="entry name" value="Ribosomal_L14"/>
    <property type="match status" value="1"/>
</dbReference>
<comment type="subcellular location">
    <subcellularLocation>
        <location evidence="4 6">Plastid</location>
        <location evidence="4 6">Chloroplast</location>
    </subcellularLocation>
</comment>
<dbReference type="GO" id="GO:0009507">
    <property type="term" value="C:chloroplast"/>
    <property type="evidence" value="ECO:0007669"/>
    <property type="project" value="UniProtKB-SubCell"/>
</dbReference>
<keyword evidence="6 7" id="KW-0934">Plastid</keyword>
<keyword evidence="4 6" id="KW-0694">RNA-binding</keyword>
<keyword evidence="2 4" id="KW-0689">Ribosomal protein</keyword>
<keyword evidence="6 7" id="KW-0150">Chloroplast</keyword>
<dbReference type="PROSITE" id="PS00049">
    <property type="entry name" value="RIBOSOMAL_L14"/>
    <property type="match status" value="1"/>
</dbReference>
<proteinExistence type="inferred from homology"/>
<keyword evidence="3 4" id="KW-0687">Ribonucleoprotein</keyword>
<evidence type="ECO:0000256" key="4">
    <source>
        <dbReference type="HAMAP-Rule" id="MF_01367"/>
    </source>
</evidence>
<dbReference type="PANTHER" id="PTHR11761">
    <property type="entry name" value="50S/60S RIBOSOMAL PROTEIN L14/L23"/>
    <property type="match status" value="1"/>
</dbReference>
<comment type="subunit">
    <text evidence="4 6">Part of the 50S ribosomal subunit.</text>
</comment>
<dbReference type="EMBL" id="LC008447">
    <property type="protein sequence ID" value="BAR72301.1"/>
    <property type="molecule type" value="Genomic_DNA"/>
</dbReference>
<dbReference type="GO" id="GO:0003735">
    <property type="term" value="F:structural constituent of ribosome"/>
    <property type="evidence" value="ECO:0007669"/>
    <property type="project" value="InterPro"/>
</dbReference>
<accession>A0A0F7QZP6</accession>
<dbReference type="InterPro" id="IPR005745">
    <property type="entry name" value="Ribosomal_uL14_bac-type"/>
</dbReference>
<sequence>MVQLQTYLTVADNTGARELICIRVLGSYSAKLGDTIMAVVKASLPNMSVSRSEVVRAVVVRTRKRLFRSDGIQIRFNQNARVILNKQDNPRGSRIFGPVSREVRYKNFTKIISLAPEVVLFYETAIEKSLSKIDWYKVETLSEVFEYYEYSPNSKNKKNCYQSKGRCTIFENGRNFAIGIVLYLGTKWYDYSFAKFCSWI</sequence>
<evidence type="ECO:0000256" key="1">
    <source>
        <dbReference type="ARBA" id="ARBA00010745"/>
    </source>
</evidence>
<name>A0A0F7QZP6_LEPCH</name>
<dbReference type="InterPro" id="IPR000218">
    <property type="entry name" value="Ribosomal_uL14"/>
</dbReference>
<dbReference type="GeneID" id="24286234"/>
<evidence type="ECO:0000256" key="6">
    <source>
        <dbReference type="RuleBase" id="RU003951"/>
    </source>
</evidence>